<protein>
    <recommendedName>
        <fullName evidence="3">Reverse transcriptase zinc-binding domain-containing protein</fullName>
    </recommendedName>
</protein>
<dbReference type="EMBL" id="JBANQN010000002">
    <property type="protein sequence ID" value="KAK6797077.1"/>
    <property type="molecule type" value="Genomic_DNA"/>
</dbReference>
<dbReference type="Proteomes" id="UP001371456">
    <property type="component" value="Unassembled WGS sequence"/>
</dbReference>
<comment type="caution">
    <text evidence="1">The sequence shown here is derived from an EMBL/GenBank/DDBJ whole genome shotgun (WGS) entry which is preliminary data.</text>
</comment>
<gene>
    <name evidence="1" type="ORF">RDI58_004778</name>
</gene>
<proteinExistence type="predicted"/>
<evidence type="ECO:0008006" key="3">
    <source>
        <dbReference type="Google" id="ProtNLM"/>
    </source>
</evidence>
<evidence type="ECO:0000313" key="2">
    <source>
        <dbReference type="Proteomes" id="UP001371456"/>
    </source>
</evidence>
<dbReference type="AlphaFoldDB" id="A0AAN8U757"/>
<organism evidence="1 2">
    <name type="scientific">Solanum bulbocastanum</name>
    <name type="common">Wild potato</name>
    <dbReference type="NCBI Taxonomy" id="147425"/>
    <lineage>
        <taxon>Eukaryota</taxon>
        <taxon>Viridiplantae</taxon>
        <taxon>Streptophyta</taxon>
        <taxon>Embryophyta</taxon>
        <taxon>Tracheophyta</taxon>
        <taxon>Spermatophyta</taxon>
        <taxon>Magnoliopsida</taxon>
        <taxon>eudicotyledons</taxon>
        <taxon>Gunneridae</taxon>
        <taxon>Pentapetalae</taxon>
        <taxon>asterids</taxon>
        <taxon>lamiids</taxon>
        <taxon>Solanales</taxon>
        <taxon>Solanaceae</taxon>
        <taxon>Solanoideae</taxon>
        <taxon>Solaneae</taxon>
        <taxon>Solanum</taxon>
    </lineage>
</organism>
<reference evidence="1 2" key="1">
    <citation type="submission" date="2024-02" db="EMBL/GenBank/DDBJ databases">
        <title>de novo genome assembly of Solanum bulbocastanum strain 11H21.</title>
        <authorList>
            <person name="Hosaka A.J."/>
        </authorList>
    </citation>
    <scope>NUCLEOTIDE SEQUENCE [LARGE SCALE GENOMIC DNA]</scope>
    <source>
        <tissue evidence="1">Young leaves</tissue>
    </source>
</reference>
<name>A0AAN8U757_SOLBU</name>
<keyword evidence="2" id="KW-1185">Reference proteome</keyword>
<accession>A0AAN8U757</accession>
<evidence type="ECO:0000313" key="1">
    <source>
        <dbReference type="EMBL" id="KAK6797077.1"/>
    </source>
</evidence>
<sequence>MNKDQETSCLLCGNHEETTEHLFFEWTCSQKCMQEVQQWLGIHFKKYIDLQRIWGRLTRNAKGKITRALLWAVMAAVIWKARNEALWQERVPQPHMVRREVQEG</sequence>